<accession>A0A0B4ZZR7</accession>
<proteinExistence type="predicted"/>
<dbReference type="Proteomes" id="UP000031718">
    <property type="component" value="Segment"/>
</dbReference>
<sequence>MKPIPYTTCPYCGKRSYESRKEARLSASRVHPRHSGHASVYRCLYDKTRWHWGHLHAATRRGIEYA</sequence>
<reference evidence="1 2" key="1">
    <citation type="submission" date="2014-10" db="EMBL/GenBank/DDBJ databases">
        <authorList>
            <person name="Mackenzie J."/>
            <person name="Lekholoane M."/>
            <person name="Leqhaoe R."/>
            <person name="Mcunu Z."/>
            <person name="Mzobe Z."/>
            <person name="Rodel H."/>
            <person name="Seagreen C."/>
            <person name="Mazeka N."/>
            <person name="Larsen M.H."/>
            <person name="Rubin E.J."/>
            <person name="Russell D.A."/>
            <person name="Guerrero C.A."/>
            <person name="Bowman C.A."/>
            <person name="Jacobs-Sera D."/>
            <person name="Hendrix R.W."/>
            <person name="Hatfull G.F."/>
        </authorList>
    </citation>
    <scope>NUCLEOTIDE SEQUENCE [LARGE SCALE GENOMIC DNA]</scope>
</reference>
<name>A0A0B4ZZR7_9CAUD</name>
<gene>
    <name evidence="1" type="primary">6</name>
    <name evidence="1" type="ORF">COSMO_6</name>
</gene>
<evidence type="ECO:0000313" key="1">
    <source>
        <dbReference type="EMBL" id="AJD82078.1"/>
    </source>
</evidence>
<protein>
    <submittedName>
        <fullName evidence="1">Uncharacterized protein</fullName>
    </submittedName>
</protein>
<evidence type="ECO:0000313" key="2">
    <source>
        <dbReference type="Proteomes" id="UP000031718"/>
    </source>
</evidence>
<dbReference type="EMBL" id="KP027195">
    <property type="protein sequence ID" value="AJD82078.1"/>
    <property type="molecule type" value="Genomic_DNA"/>
</dbReference>
<organism evidence="1 2">
    <name type="scientific">Mycobacterium phage Cosmo</name>
    <dbReference type="NCBI Taxonomy" id="1567467"/>
    <lineage>
        <taxon>Viruses</taxon>
        <taxon>Duplodnaviria</taxon>
        <taxon>Heunggongvirae</taxon>
        <taxon>Uroviricota</taxon>
        <taxon>Caudoviricetes</taxon>
        <taxon>Vilmaviridae</taxon>
        <taxon>Wildcatvirus</taxon>
        <taxon>Wildcatvirus wildcat</taxon>
        <taxon>Mycobacterium virus Wildcat</taxon>
    </lineage>
</organism>